<proteinExistence type="predicted"/>
<dbReference type="RefSeq" id="WP_278221972.1">
    <property type="nucleotide sequence ID" value="NZ_DAIQXI010000038.1"/>
</dbReference>
<accession>A0ABT6GSI3</accession>
<dbReference type="EMBL" id="JAKZMO010000013">
    <property type="protein sequence ID" value="MDG5484405.1"/>
    <property type="molecule type" value="Genomic_DNA"/>
</dbReference>
<dbReference type="PANTHER" id="PTHR42953">
    <property type="entry name" value="HIGH-AFFINITY ZINC UPTAKE SYSTEM PROTEIN ZNUA-RELATED"/>
    <property type="match status" value="1"/>
</dbReference>
<keyword evidence="4" id="KW-0732">Signal</keyword>
<reference evidence="5" key="1">
    <citation type="journal article" date="2023" name="Environ. Microbiol.">
        <title>The 2-methylpropene degradation pathway in Mycobacteriaceae family strains.</title>
        <authorList>
            <person name="Helbich S."/>
            <person name="Barrantes I."/>
            <person name="Dos Anjos Borges L.G."/>
            <person name="Pieper D.H."/>
            <person name="Vainshtein Y."/>
            <person name="Sohn K."/>
            <person name="Engesser K.H."/>
        </authorList>
    </citation>
    <scope>NUCLEOTIDE SEQUENCE</scope>
    <source>
        <strain evidence="5">IBE100</strain>
    </source>
</reference>
<evidence type="ECO:0000313" key="5">
    <source>
        <dbReference type="EMBL" id="MDG5484405.1"/>
    </source>
</evidence>
<keyword evidence="3" id="KW-0479">Metal-binding</keyword>
<keyword evidence="2" id="KW-0813">Transport</keyword>
<evidence type="ECO:0000256" key="2">
    <source>
        <dbReference type="ARBA" id="ARBA00022448"/>
    </source>
</evidence>
<comment type="subcellular location">
    <subcellularLocation>
        <location evidence="1">Cell envelope</location>
    </subcellularLocation>
</comment>
<keyword evidence="6" id="KW-1185">Reference proteome</keyword>
<organism evidence="5 6">
    <name type="scientific">Mycolicibacterium gadium</name>
    <name type="common">Mycobacterium gadium</name>
    <dbReference type="NCBI Taxonomy" id="1794"/>
    <lineage>
        <taxon>Bacteria</taxon>
        <taxon>Bacillati</taxon>
        <taxon>Actinomycetota</taxon>
        <taxon>Actinomycetes</taxon>
        <taxon>Mycobacteriales</taxon>
        <taxon>Mycobacteriaceae</taxon>
        <taxon>Mycolicibacterium</taxon>
    </lineage>
</organism>
<gene>
    <name evidence="5" type="ORF">MNO81_16535</name>
</gene>
<dbReference type="SUPFAM" id="SSF53807">
    <property type="entry name" value="Helical backbone' metal receptor"/>
    <property type="match status" value="1"/>
</dbReference>
<evidence type="ECO:0000256" key="1">
    <source>
        <dbReference type="ARBA" id="ARBA00004196"/>
    </source>
</evidence>
<dbReference type="InterPro" id="IPR006127">
    <property type="entry name" value="ZnuA-like"/>
</dbReference>
<dbReference type="Pfam" id="PF01297">
    <property type="entry name" value="ZnuA"/>
    <property type="match status" value="1"/>
</dbReference>
<dbReference type="PANTHER" id="PTHR42953:SF1">
    <property type="entry name" value="METAL-BINDING PROTEIN HI_0362-RELATED"/>
    <property type="match status" value="1"/>
</dbReference>
<evidence type="ECO:0000256" key="4">
    <source>
        <dbReference type="ARBA" id="ARBA00022729"/>
    </source>
</evidence>
<comment type="caution">
    <text evidence="5">The sequence shown here is derived from an EMBL/GenBank/DDBJ whole genome shotgun (WGS) entry which is preliminary data.</text>
</comment>
<protein>
    <submittedName>
        <fullName evidence="5">Zinc ABC transporter substrate-binding protein</fullName>
    </submittedName>
</protein>
<dbReference type="Gene3D" id="3.40.50.1980">
    <property type="entry name" value="Nitrogenase molybdenum iron protein domain"/>
    <property type="match status" value="2"/>
</dbReference>
<dbReference type="Proteomes" id="UP001154266">
    <property type="component" value="Unassembled WGS sequence"/>
</dbReference>
<name>A0ABT6GSI3_MYCGU</name>
<evidence type="ECO:0000313" key="6">
    <source>
        <dbReference type="Proteomes" id="UP001154266"/>
    </source>
</evidence>
<sequence>MRASFAAMTAVVVAIGAAGCTQQESAQSGDGAVSVVASTDVWGSVASAVTGDHASVTSIVNGTVADPHSFEASPADTAALTDASLVVFNGGDYDHWVEHVLEEHPDVPSVSGYSAVALLPASSQPPNEHVFYDPATAKAVAAQIAERLSTIDSGNAEAYRANAATFGAKADEILALERTIGQEHPGASVVATEPVAHYLLVNAGITDKTPEGFADAIEQDTDPSPADLAAVLDLINARQVSALVYNPQTETAVTKQLRDAANRASIPVVDVTETLPDDTDYLTWQRQTAEQLASQLDKAPQANR</sequence>
<evidence type="ECO:0000256" key="3">
    <source>
        <dbReference type="ARBA" id="ARBA00022723"/>
    </source>
</evidence>
<dbReference type="InterPro" id="IPR050492">
    <property type="entry name" value="Bact_metal-bind_prot9"/>
</dbReference>
<dbReference type="PROSITE" id="PS51257">
    <property type="entry name" value="PROKAR_LIPOPROTEIN"/>
    <property type="match status" value="1"/>
</dbReference>